<dbReference type="AlphaFoldDB" id="A0AAX3X1B7"/>
<evidence type="ECO:0000313" key="2">
    <source>
        <dbReference type="EMBL" id="WHY53686.1"/>
    </source>
</evidence>
<feature type="transmembrane region" description="Helical" evidence="1">
    <location>
        <begin position="16"/>
        <end position="39"/>
    </location>
</feature>
<accession>A0AAX3X1B7</accession>
<proteinExistence type="predicted"/>
<keyword evidence="1" id="KW-0812">Transmembrane</keyword>
<dbReference type="RefSeq" id="WP_283872126.1">
    <property type="nucleotide sequence ID" value="NZ_CP126101.1"/>
</dbReference>
<organism evidence="2 3">
    <name type="scientific">Lysinibacillus pakistanensis</name>
    <dbReference type="NCBI Taxonomy" id="759811"/>
    <lineage>
        <taxon>Bacteria</taxon>
        <taxon>Bacillati</taxon>
        <taxon>Bacillota</taxon>
        <taxon>Bacilli</taxon>
        <taxon>Bacillales</taxon>
        <taxon>Bacillaceae</taxon>
        <taxon>Lysinibacillus</taxon>
    </lineage>
</organism>
<dbReference type="EMBL" id="CP126101">
    <property type="protein sequence ID" value="WHY53686.1"/>
    <property type="molecule type" value="Genomic_DNA"/>
</dbReference>
<name>A0AAX3X1B7_9BACI</name>
<dbReference type="InterPro" id="IPR035406">
    <property type="entry name" value="DUF5412"/>
</dbReference>
<evidence type="ECO:0000313" key="3">
    <source>
        <dbReference type="Proteomes" id="UP001178322"/>
    </source>
</evidence>
<dbReference type="Proteomes" id="UP001178322">
    <property type="component" value="Chromosome"/>
</dbReference>
<sequence length="138" mass="16060">MDTTERVGRKKVYRKVLIVLGVWFLFIASIIGYGVYWLFFDWSRFKQELIAESTSPDGTYTVNAYVSDGGATTSYTVLGELMFNKENKKSKKIYWQYRENAADISWVDDDTVKINGVILDVPNETYDYRDHEENTNKP</sequence>
<protein>
    <submittedName>
        <fullName evidence="2">DUF5412 domain-containing protein</fullName>
    </submittedName>
</protein>
<keyword evidence="1" id="KW-0472">Membrane</keyword>
<dbReference type="Pfam" id="PF17428">
    <property type="entry name" value="DUF5412"/>
    <property type="match status" value="1"/>
</dbReference>
<gene>
    <name evidence="2" type="ORF">QNH24_10760</name>
</gene>
<reference evidence="2" key="1">
    <citation type="submission" date="2023-05" db="EMBL/GenBank/DDBJ databases">
        <title>Comparative genomics of Bacillaceae isolates and their secondary metabolite potential.</title>
        <authorList>
            <person name="Song L."/>
            <person name="Nielsen L.J."/>
            <person name="Mohite O."/>
            <person name="Xu X."/>
            <person name="Weber T."/>
            <person name="Kovacs A.T."/>
        </authorList>
    </citation>
    <scope>NUCLEOTIDE SEQUENCE</scope>
    <source>
        <strain evidence="2">LY1</strain>
    </source>
</reference>
<evidence type="ECO:0000256" key="1">
    <source>
        <dbReference type="SAM" id="Phobius"/>
    </source>
</evidence>
<keyword evidence="1" id="KW-1133">Transmembrane helix</keyword>